<organism evidence="3 4">
    <name type="scientific">Georgenia thermotolerans</name>
    <dbReference type="NCBI Taxonomy" id="527326"/>
    <lineage>
        <taxon>Bacteria</taxon>
        <taxon>Bacillati</taxon>
        <taxon>Actinomycetota</taxon>
        <taxon>Actinomycetes</taxon>
        <taxon>Micrococcales</taxon>
        <taxon>Bogoriellaceae</taxon>
        <taxon>Georgenia</taxon>
    </lineage>
</organism>
<evidence type="ECO:0000313" key="4">
    <source>
        <dbReference type="Proteomes" id="UP000451860"/>
    </source>
</evidence>
<dbReference type="Proteomes" id="UP000451860">
    <property type="component" value="Unassembled WGS sequence"/>
</dbReference>
<dbReference type="PANTHER" id="PTHR34136:SF1">
    <property type="entry name" value="UDP-N-ACETYL-D-MANNOSAMINURONIC ACID TRANSFERASE"/>
    <property type="match status" value="1"/>
</dbReference>
<evidence type="ECO:0000256" key="1">
    <source>
        <dbReference type="ARBA" id="ARBA00022676"/>
    </source>
</evidence>
<keyword evidence="4" id="KW-1185">Reference proteome</keyword>
<dbReference type="Pfam" id="PF03808">
    <property type="entry name" value="Glyco_tran_WecG"/>
    <property type="match status" value="1"/>
</dbReference>
<reference evidence="3 4" key="1">
    <citation type="submission" date="2019-10" db="EMBL/GenBank/DDBJ databases">
        <title>Georgenia wutianyii sp. nov. and Georgenia yuyongxinii sp. nov. isolated from plateau pika (Ochotona curzoniae) in the Qinghai-Tibet plateau of China.</title>
        <authorList>
            <person name="Tian Z."/>
        </authorList>
    </citation>
    <scope>NUCLEOTIDE SEQUENCE [LARGE SCALE GENOMIC DNA]</scope>
    <source>
        <strain evidence="3 4">DSM 21501</strain>
    </source>
</reference>
<comment type="caution">
    <text evidence="3">The sequence shown here is derived from an EMBL/GenBank/DDBJ whole genome shotgun (WGS) entry which is preliminary data.</text>
</comment>
<name>A0A7J5UR34_9MICO</name>
<dbReference type="GO" id="GO:0016758">
    <property type="term" value="F:hexosyltransferase activity"/>
    <property type="evidence" value="ECO:0007669"/>
    <property type="project" value="TreeGrafter"/>
</dbReference>
<sequence>MPDVAGLTGPTRLLFGLPLNAATMADTLGACEQALHERRRLLVGVLNAAKVVNLRRDALLRASLMECDLLLADGQSVVWASRLLGRPLPERVAGIDLFVALLDLADREGFSVYLLGAKPDVLRRLVAHVEERYPGLVIAGARDGYFKEEESAEVAYEIRASRPDMLFLGMTSPKKEIFLAAHGRDLGVPVLHGVGGSFDVLAGLTRRAPECWQRYGMEWAYRLLQEPRRMWRRYLRTNSIFLALVVRELLRPSPPLRGSL</sequence>
<dbReference type="EMBL" id="WHJE01000020">
    <property type="protein sequence ID" value="KAE8764878.1"/>
    <property type="molecule type" value="Genomic_DNA"/>
</dbReference>
<evidence type="ECO:0000256" key="2">
    <source>
        <dbReference type="ARBA" id="ARBA00022679"/>
    </source>
</evidence>
<dbReference type="CDD" id="cd06533">
    <property type="entry name" value="Glyco_transf_WecG_TagA"/>
    <property type="match status" value="1"/>
</dbReference>
<dbReference type="InterPro" id="IPR004629">
    <property type="entry name" value="WecG_TagA_CpsF"/>
</dbReference>
<keyword evidence="2 3" id="KW-0808">Transferase</keyword>
<accession>A0A7J5UR34</accession>
<dbReference type="PANTHER" id="PTHR34136">
    <property type="match status" value="1"/>
</dbReference>
<evidence type="ECO:0000313" key="3">
    <source>
        <dbReference type="EMBL" id="KAE8764878.1"/>
    </source>
</evidence>
<dbReference type="OrthoDB" id="9771846at2"/>
<dbReference type="RefSeq" id="WP_152204589.1">
    <property type="nucleotide sequence ID" value="NZ_VUKF01000061.1"/>
</dbReference>
<proteinExistence type="predicted"/>
<gene>
    <name evidence="3" type="ORF">GB883_06635</name>
</gene>
<keyword evidence="1" id="KW-0328">Glycosyltransferase</keyword>
<dbReference type="NCBIfam" id="TIGR00696">
    <property type="entry name" value="wecG_tagA_cpsF"/>
    <property type="match status" value="1"/>
</dbReference>
<dbReference type="AlphaFoldDB" id="A0A7J5UR34"/>
<protein>
    <submittedName>
        <fullName evidence="3">WecB/TagA/CpsF family glycosyltransferase</fullName>
    </submittedName>
</protein>